<dbReference type="GO" id="GO:0005886">
    <property type="term" value="C:plasma membrane"/>
    <property type="evidence" value="ECO:0007669"/>
    <property type="project" value="UniProtKB-SubCell"/>
</dbReference>
<dbReference type="Gene3D" id="3.30.70.100">
    <property type="match status" value="1"/>
</dbReference>
<dbReference type="PANTHER" id="PTHR30460:SF0">
    <property type="entry name" value="MODERATE CONDUCTANCE MECHANOSENSITIVE CHANNEL YBIO"/>
    <property type="match status" value="1"/>
</dbReference>
<dbReference type="InterPro" id="IPR023408">
    <property type="entry name" value="MscS_beta-dom_sf"/>
</dbReference>
<dbReference type="AlphaFoldDB" id="Q1IQD3"/>
<dbReference type="InterPro" id="IPR011014">
    <property type="entry name" value="MscS_channel_TM-2"/>
</dbReference>
<dbReference type="Pfam" id="PF00924">
    <property type="entry name" value="MS_channel_2nd"/>
    <property type="match status" value="1"/>
</dbReference>
<keyword evidence="12" id="KW-1185">Reference proteome</keyword>
<evidence type="ECO:0000256" key="4">
    <source>
        <dbReference type="ARBA" id="ARBA00022692"/>
    </source>
</evidence>
<dbReference type="InterPro" id="IPR011066">
    <property type="entry name" value="MscS_channel_C_sf"/>
</dbReference>
<dbReference type="EnsemblBacteria" id="ABF40917">
    <property type="protein sequence ID" value="ABF40917"/>
    <property type="gene ID" value="Acid345_1916"/>
</dbReference>
<accession>Q1IQD3</accession>
<keyword evidence="3" id="KW-1003">Cell membrane</keyword>
<dbReference type="KEGG" id="aba:Acid345_1916"/>
<feature type="domain" description="Mechanosensitive ion channel MscS" evidence="8">
    <location>
        <begin position="135"/>
        <end position="200"/>
    </location>
</feature>
<feature type="domain" description="Mechanosensitive ion channel transmembrane helices 2/3" evidence="10">
    <location>
        <begin position="97"/>
        <end position="134"/>
    </location>
</feature>
<dbReference type="Gene3D" id="1.10.287.1260">
    <property type="match status" value="1"/>
</dbReference>
<comment type="similarity">
    <text evidence="2">Belongs to the MscS (TC 1.A.23) family.</text>
</comment>
<evidence type="ECO:0000313" key="12">
    <source>
        <dbReference type="Proteomes" id="UP000002432"/>
    </source>
</evidence>
<dbReference type="PANTHER" id="PTHR30460">
    <property type="entry name" value="MODERATE CONDUCTANCE MECHANOSENSITIVE CHANNEL YBIO"/>
    <property type="match status" value="1"/>
</dbReference>
<dbReference type="RefSeq" id="WP_011522719.1">
    <property type="nucleotide sequence ID" value="NC_008009.1"/>
</dbReference>
<dbReference type="GO" id="GO:0008381">
    <property type="term" value="F:mechanosensitive monoatomic ion channel activity"/>
    <property type="evidence" value="ECO:0007669"/>
    <property type="project" value="InterPro"/>
</dbReference>
<evidence type="ECO:0000259" key="10">
    <source>
        <dbReference type="Pfam" id="PF21088"/>
    </source>
</evidence>
<comment type="subcellular location">
    <subcellularLocation>
        <location evidence="1">Cell membrane</location>
        <topology evidence="1">Multi-pass membrane protein</topology>
    </subcellularLocation>
</comment>
<dbReference type="InterPro" id="IPR049278">
    <property type="entry name" value="MS_channel_C"/>
</dbReference>
<dbReference type="Pfam" id="PF21082">
    <property type="entry name" value="MS_channel_3rd"/>
    <property type="match status" value="1"/>
</dbReference>
<feature type="domain" description="Mechanosensitive ion channel MscS C-terminal" evidence="9">
    <location>
        <begin position="206"/>
        <end position="291"/>
    </location>
</feature>
<evidence type="ECO:0000259" key="9">
    <source>
        <dbReference type="Pfam" id="PF21082"/>
    </source>
</evidence>
<dbReference type="SUPFAM" id="SSF82861">
    <property type="entry name" value="Mechanosensitive channel protein MscS (YggB), transmembrane region"/>
    <property type="match status" value="1"/>
</dbReference>
<sequence length="308" mass="33737">MFVIRLDLPAAAAQAGWNAHRRFQALWDEWADDLIEFVRRDLPKVIAVLIIAFILTRLLKLITGRLSHLGKTGALPTAVRSQQIRTLSGILYSTGVFIIALLAALQVLPLFGINMGPLLASAGVAGLAIGFGAQTLVKDVVTGFFILVENQYEVGDTIKIADKTGVVELMSLRRTILRDGNGSLHIIPNSSITVVTNLTRDWTQVAMHVSVAYDEPSEKVTGLLKQVGIEIQQDPELKDLIVGSPEVPGIEKVSAGEVDYLMLVKTLPGKQYAVSRDLRRRIKECFQKNNVRPGGISHVYVLDKPPTE</sequence>
<dbReference type="InterPro" id="IPR049142">
    <property type="entry name" value="MS_channel_1st"/>
</dbReference>
<dbReference type="InterPro" id="IPR010920">
    <property type="entry name" value="LSM_dom_sf"/>
</dbReference>
<dbReference type="Gene3D" id="2.30.30.60">
    <property type="match status" value="1"/>
</dbReference>
<dbReference type="OrthoDB" id="9809206at2"/>
<dbReference type="SUPFAM" id="SSF50182">
    <property type="entry name" value="Sm-like ribonucleoproteins"/>
    <property type="match status" value="1"/>
</dbReference>
<keyword evidence="4 7" id="KW-0812">Transmembrane</keyword>
<dbReference type="InterPro" id="IPR045276">
    <property type="entry name" value="YbiO_bact"/>
</dbReference>
<dbReference type="EMBL" id="CP000360">
    <property type="protein sequence ID" value="ABF40917.1"/>
    <property type="molecule type" value="Genomic_DNA"/>
</dbReference>
<feature type="transmembrane region" description="Helical" evidence="7">
    <location>
        <begin position="42"/>
        <end position="59"/>
    </location>
</feature>
<proteinExistence type="inferred from homology"/>
<name>Q1IQD3_KORVE</name>
<dbReference type="STRING" id="204669.Acid345_1916"/>
<keyword evidence="6 7" id="KW-0472">Membrane</keyword>
<dbReference type="SUPFAM" id="SSF82689">
    <property type="entry name" value="Mechanosensitive channel protein MscS (YggB), C-terminal domain"/>
    <property type="match status" value="1"/>
</dbReference>
<gene>
    <name evidence="11" type="ordered locus">Acid345_1916</name>
</gene>
<evidence type="ECO:0000259" key="8">
    <source>
        <dbReference type="Pfam" id="PF00924"/>
    </source>
</evidence>
<dbReference type="eggNOG" id="COG0668">
    <property type="taxonomic scope" value="Bacteria"/>
</dbReference>
<evidence type="ECO:0000256" key="7">
    <source>
        <dbReference type="SAM" id="Phobius"/>
    </source>
</evidence>
<evidence type="ECO:0000256" key="6">
    <source>
        <dbReference type="ARBA" id="ARBA00023136"/>
    </source>
</evidence>
<evidence type="ECO:0000313" key="11">
    <source>
        <dbReference type="EMBL" id="ABF40917.1"/>
    </source>
</evidence>
<evidence type="ECO:0000256" key="3">
    <source>
        <dbReference type="ARBA" id="ARBA00022475"/>
    </source>
</evidence>
<evidence type="ECO:0000256" key="5">
    <source>
        <dbReference type="ARBA" id="ARBA00022989"/>
    </source>
</evidence>
<dbReference type="InterPro" id="IPR006685">
    <property type="entry name" value="MscS_channel_2nd"/>
</dbReference>
<keyword evidence="5 7" id="KW-1133">Transmembrane helix</keyword>
<evidence type="ECO:0000256" key="1">
    <source>
        <dbReference type="ARBA" id="ARBA00004651"/>
    </source>
</evidence>
<dbReference type="HOGENOM" id="CLU_037945_8_0_0"/>
<organism evidence="11 12">
    <name type="scientific">Koribacter versatilis (strain Ellin345)</name>
    <dbReference type="NCBI Taxonomy" id="204669"/>
    <lineage>
        <taxon>Bacteria</taxon>
        <taxon>Pseudomonadati</taxon>
        <taxon>Acidobacteriota</taxon>
        <taxon>Terriglobia</taxon>
        <taxon>Terriglobales</taxon>
        <taxon>Candidatus Korobacteraceae</taxon>
        <taxon>Candidatus Korobacter</taxon>
    </lineage>
</organism>
<reference evidence="11 12" key="1">
    <citation type="journal article" date="2009" name="Appl. Environ. Microbiol.">
        <title>Three genomes from the phylum Acidobacteria provide insight into the lifestyles of these microorganisms in soils.</title>
        <authorList>
            <person name="Ward N.L."/>
            <person name="Challacombe J.F."/>
            <person name="Janssen P.H."/>
            <person name="Henrissat B."/>
            <person name="Coutinho P.M."/>
            <person name="Wu M."/>
            <person name="Xie G."/>
            <person name="Haft D.H."/>
            <person name="Sait M."/>
            <person name="Badger J."/>
            <person name="Barabote R.D."/>
            <person name="Bradley B."/>
            <person name="Brettin T.S."/>
            <person name="Brinkac L.M."/>
            <person name="Bruce D."/>
            <person name="Creasy T."/>
            <person name="Daugherty S.C."/>
            <person name="Davidsen T.M."/>
            <person name="DeBoy R.T."/>
            <person name="Detter J.C."/>
            <person name="Dodson R.J."/>
            <person name="Durkin A.S."/>
            <person name="Ganapathy A."/>
            <person name="Gwinn-Giglio M."/>
            <person name="Han C.S."/>
            <person name="Khouri H."/>
            <person name="Kiss H."/>
            <person name="Kothari S.P."/>
            <person name="Madupu R."/>
            <person name="Nelson K.E."/>
            <person name="Nelson W.C."/>
            <person name="Paulsen I."/>
            <person name="Penn K."/>
            <person name="Ren Q."/>
            <person name="Rosovitz M.J."/>
            <person name="Selengut J.D."/>
            <person name="Shrivastava S."/>
            <person name="Sullivan S.A."/>
            <person name="Tapia R."/>
            <person name="Thompson L.S."/>
            <person name="Watkins K.L."/>
            <person name="Yang Q."/>
            <person name="Yu C."/>
            <person name="Zafar N."/>
            <person name="Zhou L."/>
            <person name="Kuske C.R."/>
        </authorList>
    </citation>
    <scope>NUCLEOTIDE SEQUENCE [LARGE SCALE GENOMIC DNA]</scope>
    <source>
        <strain evidence="11 12">Ellin345</strain>
    </source>
</reference>
<evidence type="ECO:0000256" key="2">
    <source>
        <dbReference type="ARBA" id="ARBA00008017"/>
    </source>
</evidence>
<feature type="transmembrane region" description="Helical" evidence="7">
    <location>
        <begin position="90"/>
        <end position="112"/>
    </location>
</feature>
<dbReference type="Pfam" id="PF21088">
    <property type="entry name" value="MS_channel_1st"/>
    <property type="match status" value="1"/>
</dbReference>
<protein>
    <submittedName>
        <fullName evidence="11">MscS Mechanosensitive ion channel</fullName>
    </submittedName>
</protein>
<dbReference type="Proteomes" id="UP000002432">
    <property type="component" value="Chromosome"/>
</dbReference>